<dbReference type="InterPro" id="IPR007372">
    <property type="entry name" value="Lipid/polyisoprenoid-bd_YceI"/>
</dbReference>
<proteinExistence type="predicted"/>
<keyword evidence="3" id="KW-1185">Reference proteome</keyword>
<protein>
    <submittedName>
        <fullName evidence="2">Polyisoprenoid-binding protein YceI</fullName>
    </submittedName>
</protein>
<dbReference type="EMBL" id="FNQC01000012">
    <property type="protein sequence ID" value="SDZ39327.1"/>
    <property type="molecule type" value="Genomic_DNA"/>
</dbReference>
<dbReference type="SUPFAM" id="SSF101874">
    <property type="entry name" value="YceI-like"/>
    <property type="match status" value="1"/>
</dbReference>
<evidence type="ECO:0000313" key="3">
    <source>
        <dbReference type="Proteomes" id="UP000199663"/>
    </source>
</evidence>
<dbReference type="RefSeq" id="WP_019599002.1">
    <property type="nucleotide sequence ID" value="NZ_FNQC01000012.1"/>
</dbReference>
<dbReference type="Pfam" id="PF04264">
    <property type="entry name" value="YceI"/>
    <property type="match status" value="1"/>
</dbReference>
<evidence type="ECO:0000259" key="1">
    <source>
        <dbReference type="SMART" id="SM00867"/>
    </source>
</evidence>
<comment type="caution">
    <text evidence="2">The sequence shown here is derived from an EMBL/GenBank/DDBJ whole genome shotgun (WGS) entry which is preliminary data.</text>
</comment>
<accession>A0A1H3SNM7</accession>
<feature type="domain" description="Lipid/polyisoprenoid-binding YceI-like" evidence="1">
    <location>
        <begin position="22"/>
        <end position="178"/>
    </location>
</feature>
<evidence type="ECO:0000313" key="2">
    <source>
        <dbReference type="EMBL" id="SDZ39327.1"/>
    </source>
</evidence>
<dbReference type="SMART" id="SM00867">
    <property type="entry name" value="YceI"/>
    <property type="match status" value="1"/>
</dbReference>
<dbReference type="Proteomes" id="UP000199663">
    <property type="component" value="Unassembled WGS sequence"/>
</dbReference>
<name>A0A1H3SNM7_9BACT</name>
<sequence length="180" mass="20262">MKTAFLIAYLFAAILSLQDHINLKSNKEESTLSYTANHSLHDWTGVNSVPDCIIVYDESTGKIQKVAVSARVADFDSQNSSRDAHALEVLEAIKYPKVQFVSTEITDHQGELIVHGNLIFHGIAKPVTFEASKTIKNKKLSVDGEFPVSLEEFMVERPSFMMIKTDDQLKMKFHLSFDLK</sequence>
<dbReference type="InterPro" id="IPR036761">
    <property type="entry name" value="TTHA0802/YceI-like_sf"/>
</dbReference>
<reference evidence="2 3" key="1">
    <citation type="submission" date="2016-10" db="EMBL/GenBank/DDBJ databases">
        <authorList>
            <person name="Varghese N."/>
            <person name="Submissions S."/>
        </authorList>
    </citation>
    <scope>NUCLEOTIDE SEQUENCE [LARGE SCALE GENOMIC DNA]</scope>
    <source>
        <strain evidence="2 3">DSM 17997</strain>
    </source>
</reference>
<gene>
    <name evidence="2" type="ORF">SAMN05444412_112109</name>
</gene>
<dbReference type="PANTHER" id="PTHR34406:SF1">
    <property type="entry name" value="PROTEIN YCEI"/>
    <property type="match status" value="1"/>
</dbReference>
<dbReference type="PANTHER" id="PTHR34406">
    <property type="entry name" value="PROTEIN YCEI"/>
    <property type="match status" value="1"/>
</dbReference>
<dbReference type="Gene3D" id="2.40.128.110">
    <property type="entry name" value="Lipid/polyisoprenoid-binding, YceI-like"/>
    <property type="match status" value="1"/>
</dbReference>
<organism evidence="2 3">
    <name type="scientific">Rhodonellum ikkaensis</name>
    <dbReference type="NCBI Taxonomy" id="336829"/>
    <lineage>
        <taxon>Bacteria</taxon>
        <taxon>Pseudomonadati</taxon>
        <taxon>Bacteroidota</taxon>
        <taxon>Cytophagia</taxon>
        <taxon>Cytophagales</taxon>
        <taxon>Cytophagaceae</taxon>
        <taxon>Rhodonellum</taxon>
    </lineage>
</organism>